<reference evidence="5 6" key="1">
    <citation type="submission" date="2018-09" db="EMBL/GenBank/DDBJ databases">
        <authorList>
            <person name="Wang F."/>
        </authorList>
    </citation>
    <scope>NUCLEOTIDE SEQUENCE [LARGE SCALE GENOMIC DNA]</scope>
    <source>
        <strain evidence="5 6">PLHSC7-2</strain>
    </source>
</reference>
<dbReference type="Gene3D" id="1.20.120.530">
    <property type="entry name" value="GntR ligand-binding domain-like"/>
    <property type="match status" value="1"/>
</dbReference>
<dbReference type="Pfam" id="PF00392">
    <property type="entry name" value="GntR"/>
    <property type="match status" value="1"/>
</dbReference>
<dbReference type="GO" id="GO:0003700">
    <property type="term" value="F:DNA-binding transcription factor activity"/>
    <property type="evidence" value="ECO:0007669"/>
    <property type="project" value="InterPro"/>
</dbReference>
<comment type="caution">
    <text evidence="5">The sequence shown here is derived from an EMBL/GenBank/DDBJ whole genome shotgun (WGS) entry which is preliminary data.</text>
</comment>
<dbReference type="InterPro" id="IPR036388">
    <property type="entry name" value="WH-like_DNA-bd_sf"/>
</dbReference>
<feature type="domain" description="HTH gntR-type" evidence="4">
    <location>
        <begin position="13"/>
        <end position="81"/>
    </location>
</feature>
<keyword evidence="3" id="KW-0804">Transcription</keyword>
<dbReference type="PANTHER" id="PTHR43537:SF44">
    <property type="entry name" value="GNTR FAMILY REGULATORY PROTEIN"/>
    <property type="match status" value="1"/>
</dbReference>
<keyword evidence="1" id="KW-0805">Transcription regulation</keyword>
<dbReference type="InterPro" id="IPR036390">
    <property type="entry name" value="WH_DNA-bd_sf"/>
</dbReference>
<dbReference type="OrthoDB" id="9028214at2"/>
<evidence type="ECO:0000313" key="5">
    <source>
        <dbReference type="EMBL" id="RJG49924.1"/>
    </source>
</evidence>
<name>A0A418YHW2_9GAMM</name>
<dbReference type="InterPro" id="IPR011711">
    <property type="entry name" value="GntR_C"/>
</dbReference>
<evidence type="ECO:0000256" key="2">
    <source>
        <dbReference type="ARBA" id="ARBA00023125"/>
    </source>
</evidence>
<dbReference type="SUPFAM" id="SSF48008">
    <property type="entry name" value="GntR ligand-binding domain-like"/>
    <property type="match status" value="1"/>
</dbReference>
<dbReference type="GO" id="GO:0003677">
    <property type="term" value="F:DNA binding"/>
    <property type="evidence" value="ECO:0007669"/>
    <property type="project" value="UniProtKB-KW"/>
</dbReference>
<protein>
    <submittedName>
        <fullName evidence="5">FadR family transcriptional regulator</fullName>
    </submittedName>
</protein>
<dbReference type="InterPro" id="IPR000524">
    <property type="entry name" value="Tscrpt_reg_HTH_GntR"/>
</dbReference>
<dbReference type="Proteomes" id="UP000283255">
    <property type="component" value="Unassembled WGS sequence"/>
</dbReference>
<dbReference type="PANTHER" id="PTHR43537">
    <property type="entry name" value="TRANSCRIPTIONAL REGULATOR, GNTR FAMILY"/>
    <property type="match status" value="1"/>
</dbReference>
<dbReference type="EMBL" id="QZCH01000003">
    <property type="protein sequence ID" value="RJG49924.1"/>
    <property type="molecule type" value="Genomic_DNA"/>
</dbReference>
<dbReference type="Pfam" id="PF07729">
    <property type="entry name" value="FCD"/>
    <property type="match status" value="1"/>
</dbReference>
<keyword evidence="2" id="KW-0238">DNA-binding</keyword>
<organism evidence="5 6">
    <name type="scientific">Motilimonas pumila</name>
    <dbReference type="NCBI Taxonomy" id="2303987"/>
    <lineage>
        <taxon>Bacteria</taxon>
        <taxon>Pseudomonadati</taxon>
        <taxon>Pseudomonadota</taxon>
        <taxon>Gammaproteobacteria</taxon>
        <taxon>Alteromonadales</taxon>
        <taxon>Alteromonadales genera incertae sedis</taxon>
        <taxon>Motilimonas</taxon>
    </lineage>
</organism>
<dbReference type="Gene3D" id="1.10.10.10">
    <property type="entry name" value="Winged helix-like DNA-binding domain superfamily/Winged helix DNA-binding domain"/>
    <property type="match status" value="1"/>
</dbReference>
<keyword evidence="6" id="KW-1185">Reference proteome</keyword>
<dbReference type="AlphaFoldDB" id="A0A418YHW2"/>
<dbReference type="SMART" id="SM00345">
    <property type="entry name" value="HTH_GNTR"/>
    <property type="match status" value="1"/>
</dbReference>
<dbReference type="SUPFAM" id="SSF46785">
    <property type="entry name" value="Winged helix' DNA-binding domain"/>
    <property type="match status" value="1"/>
</dbReference>
<dbReference type="RefSeq" id="WP_119909570.1">
    <property type="nucleotide sequence ID" value="NZ_QZCH01000003.1"/>
</dbReference>
<accession>A0A418YHW2</accession>
<reference evidence="5 6" key="2">
    <citation type="submission" date="2019-01" db="EMBL/GenBank/DDBJ databases">
        <title>Motilimonas pumilus sp. nov., isolated from the gut of sea cucumber (Apostichopus japonicus).</title>
        <authorList>
            <person name="Wang F.-Q."/>
            <person name="Ren L.-H."/>
            <person name="Lin Y.-W."/>
            <person name="Sun G.-H."/>
            <person name="Du Z.-J."/>
            <person name="Zhao J.-X."/>
            <person name="Liu X.-J."/>
            <person name="Liu L.-J."/>
        </authorList>
    </citation>
    <scope>NUCLEOTIDE SEQUENCE [LARGE SCALE GENOMIC DNA]</scope>
    <source>
        <strain evidence="5 6">PLHSC7-2</strain>
    </source>
</reference>
<dbReference type="PRINTS" id="PR00035">
    <property type="entry name" value="HTHGNTR"/>
</dbReference>
<dbReference type="InterPro" id="IPR008920">
    <property type="entry name" value="TF_FadR/GntR_C"/>
</dbReference>
<dbReference type="SMART" id="SM00895">
    <property type="entry name" value="FCD"/>
    <property type="match status" value="1"/>
</dbReference>
<sequence length="233" mass="25973">MASSFVQIAGSKRSLHVQVAREIARKVLSNELPQGSTIPGEMELCEQFAVSRTALREAIKLLTSKGLLESRPKIGTKVRSRENWNFLDAQLLDWAVGIENTEKVYQEFLALRKAIEPEAAALAASNATAEQRIQLSATFQKMSDIANNFDQEAWTAADMEFHRLVFLSTGNSFYLPFANVLCTMFESFISHSSQDGSTCIDEHRAIYDAIMAGNSDKAREANQLLLNNSNHRL</sequence>
<evidence type="ECO:0000256" key="3">
    <source>
        <dbReference type="ARBA" id="ARBA00023163"/>
    </source>
</evidence>
<evidence type="ECO:0000259" key="4">
    <source>
        <dbReference type="PROSITE" id="PS50949"/>
    </source>
</evidence>
<dbReference type="PROSITE" id="PS50949">
    <property type="entry name" value="HTH_GNTR"/>
    <property type="match status" value="1"/>
</dbReference>
<gene>
    <name evidence="5" type="ORF">D1Z90_04580</name>
</gene>
<dbReference type="CDD" id="cd07377">
    <property type="entry name" value="WHTH_GntR"/>
    <property type="match status" value="1"/>
</dbReference>
<evidence type="ECO:0000256" key="1">
    <source>
        <dbReference type="ARBA" id="ARBA00023015"/>
    </source>
</evidence>
<proteinExistence type="predicted"/>
<evidence type="ECO:0000313" key="6">
    <source>
        <dbReference type="Proteomes" id="UP000283255"/>
    </source>
</evidence>